<comment type="caution">
    <text evidence="1">The sequence shown here is derived from an EMBL/GenBank/DDBJ whole genome shotgun (WGS) entry which is preliminary data.</text>
</comment>
<evidence type="ECO:0000313" key="1">
    <source>
        <dbReference type="EMBL" id="KAJ8115200.1"/>
    </source>
</evidence>
<proteinExistence type="predicted"/>
<sequence>MAVSIASNAVSIGRVNDIDDDSDYGSDFSAGEEQLVDKILAELVSASAPGTGTGNTATGSSRNSSSTSTAGNYHSTTATTEQDSNGKSHTPFPVSPGAHAQVLPAGDDEYKYEDENENGSAGSASSLEQQIVPMDAVRYPDLSDALSSLQSQPQPEFEPQARHRHQREYPIPTPEKQPGPQPDSRPRPASEDTRSPLQRFRSFPRRPLTVTDMAAGAWCELQHWYTLTRLPGGKRTITPAMRGGSRVHQTLEDEVHTAVQVTVASKEEAFALRLWNVIQGLRTLRDTGITRELEVWGTVEGEILNGVIDQLNHESPNASFEEELNMASLSADSQQQQQQSSITDYMGSNYKTVYLTDVKTRGSDRLPSGTALRPARVQLFLYHRLLSDMAAGKLDYAVIFTRYGLDDQVHFSDAFMAQVGGLHDEIFYDADSDIEDIPPETYSADLMGYRSISQIIPLLKTELTETFPRGPASISNLLAVQYRHRDDGRIIGNNSFPNDPEALDAYMKENLRWWRGERQPEGVTIEETYKCGWCEFAETCQWRKDKEAEFLKKKKRSRPSGGHAPVPSP</sequence>
<accession>A0ACC2IJ26</accession>
<reference evidence="1" key="1">
    <citation type="submission" date="2022-11" db="EMBL/GenBank/DDBJ databases">
        <title>Genome Sequence of Nemania bipapillata.</title>
        <authorList>
            <person name="Buettner E."/>
        </authorList>
    </citation>
    <scope>NUCLEOTIDE SEQUENCE</scope>
    <source>
        <strain evidence="1">CP14</strain>
    </source>
</reference>
<organism evidence="1 2">
    <name type="scientific">Nemania bipapillata</name>
    <dbReference type="NCBI Taxonomy" id="110536"/>
    <lineage>
        <taxon>Eukaryota</taxon>
        <taxon>Fungi</taxon>
        <taxon>Dikarya</taxon>
        <taxon>Ascomycota</taxon>
        <taxon>Pezizomycotina</taxon>
        <taxon>Sordariomycetes</taxon>
        <taxon>Xylariomycetidae</taxon>
        <taxon>Xylariales</taxon>
        <taxon>Xylariaceae</taxon>
        <taxon>Nemania</taxon>
    </lineage>
</organism>
<evidence type="ECO:0000313" key="2">
    <source>
        <dbReference type="Proteomes" id="UP001153334"/>
    </source>
</evidence>
<dbReference type="Proteomes" id="UP001153334">
    <property type="component" value="Unassembled WGS sequence"/>
</dbReference>
<keyword evidence="2" id="KW-1185">Reference proteome</keyword>
<protein>
    <submittedName>
        <fullName evidence="1">Uncharacterized protein</fullName>
    </submittedName>
</protein>
<gene>
    <name evidence="1" type="ORF">ONZ43_g4723</name>
</gene>
<dbReference type="EMBL" id="JAPESX010001326">
    <property type="protein sequence ID" value="KAJ8115200.1"/>
    <property type="molecule type" value="Genomic_DNA"/>
</dbReference>
<name>A0ACC2IJ26_9PEZI</name>